<gene>
    <name evidence="1" type="ORF">BV25DRAFT_281955</name>
</gene>
<dbReference type="Proteomes" id="UP000814140">
    <property type="component" value="Unassembled WGS sequence"/>
</dbReference>
<comment type="caution">
    <text evidence="1">The sequence shown here is derived from an EMBL/GenBank/DDBJ whole genome shotgun (WGS) entry which is preliminary data.</text>
</comment>
<sequence length="161" mass="18100">MGVISFKRIRRAVHSLCASAGLRGKRITLPAPCFFLRTYGYTPDGTGPRFVFYRFRFLAFSLFSPRIAREVHAYTYMLTIRLVNHAVTPYSSVCAATYIRFRLRSSCSQDSRVVSQMPHDPVVTTSATPAPAYATRAITVQKQWSITLSPDVCLHLMTSVV</sequence>
<dbReference type="EMBL" id="MU277198">
    <property type="protein sequence ID" value="KAI0064712.1"/>
    <property type="molecule type" value="Genomic_DNA"/>
</dbReference>
<reference evidence="1" key="1">
    <citation type="submission" date="2021-03" db="EMBL/GenBank/DDBJ databases">
        <authorList>
            <consortium name="DOE Joint Genome Institute"/>
            <person name="Ahrendt S."/>
            <person name="Looney B.P."/>
            <person name="Miyauchi S."/>
            <person name="Morin E."/>
            <person name="Drula E."/>
            <person name="Courty P.E."/>
            <person name="Chicoki N."/>
            <person name="Fauchery L."/>
            <person name="Kohler A."/>
            <person name="Kuo A."/>
            <person name="Labutti K."/>
            <person name="Pangilinan J."/>
            <person name="Lipzen A."/>
            <person name="Riley R."/>
            <person name="Andreopoulos W."/>
            <person name="He G."/>
            <person name="Johnson J."/>
            <person name="Barry K.W."/>
            <person name="Grigoriev I.V."/>
            <person name="Nagy L."/>
            <person name="Hibbett D."/>
            <person name="Henrissat B."/>
            <person name="Matheny P.B."/>
            <person name="Labbe J."/>
            <person name="Martin F."/>
        </authorList>
    </citation>
    <scope>NUCLEOTIDE SEQUENCE</scope>
    <source>
        <strain evidence="1">HHB10654</strain>
    </source>
</reference>
<proteinExistence type="predicted"/>
<name>A0ACB8T873_9AGAM</name>
<protein>
    <submittedName>
        <fullName evidence="1">Uncharacterized protein</fullName>
    </submittedName>
</protein>
<evidence type="ECO:0000313" key="2">
    <source>
        <dbReference type="Proteomes" id="UP000814140"/>
    </source>
</evidence>
<evidence type="ECO:0000313" key="1">
    <source>
        <dbReference type="EMBL" id="KAI0064712.1"/>
    </source>
</evidence>
<reference evidence="1" key="2">
    <citation type="journal article" date="2022" name="New Phytol.">
        <title>Evolutionary transition to the ectomycorrhizal habit in the genomes of a hyperdiverse lineage of mushroom-forming fungi.</title>
        <authorList>
            <person name="Looney B."/>
            <person name="Miyauchi S."/>
            <person name="Morin E."/>
            <person name="Drula E."/>
            <person name="Courty P.E."/>
            <person name="Kohler A."/>
            <person name="Kuo A."/>
            <person name="LaButti K."/>
            <person name="Pangilinan J."/>
            <person name="Lipzen A."/>
            <person name="Riley R."/>
            <person name="Andreopoulos W."/>
            <person name="He G."/>
            <person name="Johnson J."/>
            <person name="Nolan M."/>
            <person name="Tritt A."/>
            <person name="Barry K.W."/>
            <person name="Grigoriev I.V."/>
            <person name="Nagy L.G."/>
            <person name="Hibbett D."/>
            <person name="Henrissat B."/>
            <person name="Matheny P.B."/>
            <person name="Labbe J."/>
            <person name="Martin F.M."/>
        </authorList>
    </citation>
    <scope>NUCLEOTIDE SEQUENCE</scope>
    <source>
        <strain evidence="1">HHB10654</strain>
    </source>
</reference>
<keyword evidence="2" id="KW-1185">Reference proteome</keyword>
<accession>A0ACB8T873</accession>
<organism evidence="1 2">
    <name type="scientific">Artomyces pyxidatus</name>
    <dbReference type="NCBI Taxonomy" id="48021"/>
    <lineage>
        <taxon>Eukaryota</taxon>
        <taxon>Fungi</taxon>
        <taxon>Dikarya</taxon>
        <taxon>Basidiomycota</taxon>
        <taxon>Agaricomycotina</taxon>
        <taxon>Agaricomycetes</taxon>
        <taxon>Russulales</taxon>
        <taxon>Auriscalpiaceae</taxon>
        <taxon>Artomyces</taxon>
    </lineage>
</organism>